<reference evidence="2" key="1">
    <citation type="submission" date="2021-03" db="EMBL/GenBank/DDBJ databases">
        <title>Draft genome sequence of rust myrtle Austropuccinia psidii MF-1, a brazilian biotype.</title>
        <authorList>
            <person name="Quecine M.C."/>
            <person name="Pachon D.M.R."/>
            <person name="Bonatelli M.L."/>
            <person name="Correr F.H."/>
            <person name="Franceschini L.M."/>
            <person name="Leite T.F."/>
            <person name="Margarido G.R.A."/>
            <person name="Almeida C.A."/>
            <person name="Ferrarezi J.A."/>
            <person name="Labate C.A."/>
        </authorList>
    </citation>
    <scope>NUCLEOTIDE SEQUENCE</scope>
    <source>
        <strain evidence="2">MF-1</strain>
    </source>
</reference>
<feature type="region of interest" description="Disordered" evidence="1">
    <location>
        <begin position="65"/>
        <end position="116"/>
    </location>
</feature>
<dbReference type="AlphaFoldDB" id="A0A9Q3BKV0"/>
<proteinExistence type="predicted"/>
<comment type="caution">
    <text evidence="2">The sequence shown here is derived from an EMBL/GenBank/DDBJ whole genome shotgun (WGS) entry which is preliminary data.</text>
</comment>
<organism evidence="2 3">
    <name type="scientific">Austropuccinia psidii MF-1</name>
    <dbReference type="NCBI Taxonomy" id="1389203"/>
    <lineage>
        <taxon>Eukaryota</taxon>
        <taxon>Fungi</taxon>
        <taxon>Dikarya</taxon>
        <taxon>Basidiomycota</taxon>
        <taxon>Pucciniomycotina</taxon>
        <taxon>Pucciniomycetes</taxon>
        <taxon>Pucciniales</taxon>
        <taxon>Sphaerophragmiaceae</taxon>
        <taxon>Austropuccinia</taxon>
    </lineage>
</organism>
<sequence length="148" mass="16251">MPVQHSPPSNNTISQRNQPFLTPTARATLDCKKSVHQMSENLVRGTPMEGTELSRRSRSFSGLLGGYPSIYKGPRSRLGQVEAEEGEESVETEVSSSLEGSPEASEGTNISHYNQPIVSQAEPNFLKMMEQVTQLMGQLTQEVSPRDS</sequence>
<evidence type="ECO:0000256" key="1">
    <source>
        <dbReference type="SAM" id="MobiDB-lite"/>
    </source>
</evidence>
<feature type="compositionally biased region" description="Low complexity" evidence="1">
    <location>
        <begin position="92"/>
        <end position="101"/>
    </location>
</feature>
<keyword evidence="3" id="KW-1185">Reference proteome</keyword>
<evidence type="ECO:0000313" key="2">
    <source>
        <dbReference type="EMBL" id="MBW0467167.1"/>
    </source>
</evidence>
<feature type="compositionally biased region" description="Acidic residues" evidence="1">
    <location>
        <begin position="82"/>
        <end position="91"/>
    </location>
</feature>
<evidence type="ECO:0000313" key="3">
    <source>
        <dbReference type="Proteomes" id="UP000765509"/>
    </source>
</evidence>
<accession>A0A9Q3BKV0</accession>
<feature type="compositionally biased region" description="Polar residues" evidence="1">
    <location>
        <begin position="1"/>
        <end position="21"/>
    </location>
</feature>
<protein>
    <submittedName>
        <fullName evidence="2">Uncharacterized protein</fullName>
    </submittedName>
</protein>
<name>A0A9Q3BKV0_9BASI</name>
<gene>
    <name evidence="2" type="ORF">O181_006882</name>
</gene>
<dbReference type="EMBL" id="AVOT02001505">
    <property type="protein sequence ID" value="MBW0467167.1"/>
    <property type="molecule type" value="Genomic_DNA"/>
</dbReference>
<feature type="compositionally biased region" description="Polar residues" evidence="1">
    <location>
        <begin position="106"/>
        <end position="116"/>
    </location>
</feature>
<feature type="region of interest" description="Disordered" evidence="1">
    <location>
        <begin position="1"/>
        <end position="23"/>
    </location>
</feature>
<dbReference type="Proteomes" id="UP000765509">
    <property type="component" value="Unassembled WGS sequence"/>
</dbReference>